<evidence type="ECO:0000313" key="3">
    <source>
        <dbReference type="Proteomes" id="UP001279734"/>
    </source>
</evidence>
<feature type="region of interest" description="Disordered" evidence="1">
    <location>
        <begin position="462"/>
        <end position="609"/>
    </location>
</feature>
<name>A0AAD3SQZ2_NEPGR</name>
<feature type="region of interest" description="Disordered" evidence="1">
    <location>
        <begin position="327"/>
        <end position="374"/>
    </location>
</feature>
<accession>A0AAD3SQZ2</accession>
<dbReference type="AlphaFoldDB" id="A0AAD3SQZ2"/>
<keyword evidence="3" id="KW-1185">Reference proteome</keyword>
<feature type="compositionally biased region" description="Polar residues" evidence="1">
    <location>
        <begin position="464"/>
        <end position="480"/>
    </location>
</feature>
<protein>
    <submittedName>
        <fullName evidence="2">Uncharacterized protein</fullName>
    </submittedName>
</protein>
<gene>
    <name evidence="2" type="ORF">Nepgr_018256</name>
</gene>
<reference evidence="2" key="1">
    <citation type="submission" date="2023-05" db="EMBL/GenBank/DDBJ databases">
        <title>Nepenthes gracilis genome sequencing.</title>
        <authorList>
            <person name="Fukushima K."/>
        </authorList>
    </citation>
    <scope>NUCLEOTIDE SEQUENCE</scope>
    <source>
        <strain evidence="2">SING2019-196</strain>
    </source>
</reference>
<feature type="compositionally biased region" description="Basic and acidic residues" evidence="1">
    <location>
        <begin position="495"/>
        <end position="508"/>
    </location>
</feature>
<sequence length="816" mass="90658">MEEKLQFLLPIDTGDEKEEIYEKIEAPKFVDFNLPDPYCPDDRYWFCLRVGCDQKHEEEMDYEAIDKSFVLRVMEARSPNVRLRKILNNRVTSGSKKCPASAPPKSSKSRIQRFAVVSSISQKLVFTKGQVRPPPPPKPSATTPKARVKHVAAKYMTTPRSNKCMANPKPFQSVRNLEKISATIPRNKMVAKALAFNSPPKPMKPKALAGLSSTPVTKLCEKIKKLETNSQNKGLAHRSSKEKLRNRQKVFNSPPKPTKLKAREGLSSTPVTKLCERIKKLEINSQKKGLAHRLSKEKSRNQQKVPLSDALGKQPFIHRVKIQHGNSCCREGSKRHEAKSSRSIKGKKKGDVQMPHKARASDSSAMDVENESRSSSLEVCLASAKSRDEAKAEGYEGDSAVVERLEFCLESVKSKNEEKVGGYEGDSAVVERLEFCLESVKSKNEEKVGGYEGDSAVVERLRSVGSSTGQMMEPLPNSQKNSEEHNGYEFQAPKAKGEKSQRESKQVENVDTNTPLGESDEDHLIENRSSVGAPHVDDKENAFSSNDTRDLNVGNAQLGRDASSKHDQAINTKVTRTPSRTLKENYASSVATQGGKYKKPKSTNPKPFRLRTDERGILKEATLERKFNLHETVTFSSENSQRGHGQEIQLDVKRMGHGRSENNNACKGIKKDPNGRINNDKLLCTRTTGQKAINRNVESKSDTLTPQKHAILAQKMVASSSSQLKDGKDRVAAHCTGDDDSRRTNSPFLPNKLVRPQRGVVAFSLKDAGRPSGIFEQADKASAVQRLALKGRKPATIPKDPPKYHSSLHISTTPKE</sequence>
<feature type="region of interest" description="Disordered" evidence="1">
    <location>
        <begin position="718"/>
        <end position="751"/>
    </location>
</feature>
<dbReference type="PANTHER" id="PTHR37241">
    <property type="entry name" value="NEUROFILAMENT HEAVY PROTEIN"/>
    <property type="match status" value="1"/>
</dbReference>
<organism evidence="2 3">
    <name type="scientific">Nepenthes gracilis</name>
    <name type="common">Slender pitcher plant</name>
    <dbReference type="NCBI Taxonomy" id="150966"/>
    <lineage>
        <taxon>Eukaryota</taxon>
        <taxon>Viridiplantae</taxon>
        <taxon>Streptophyta</taxon>
        <taxon>Embryophyta</taxon>
        <taxon>Tracheophyta</taxon>
        <taxon>Spermatophyta</taxon>
        <taxon>Magnoliopsida</taxon>
        <taxon>eudicotyledons</taxon>
        <taxon>Gunneridae</taxon>
        <taxon>Pentapetalae</taxon>
        <taxon>Caryophyllales</taxon>
        <taxon>Nepenthaceae</taxon>
        <taxon>Nepenthes</taxon>
    </lineage>
</organism>
<feature type="region of interest" description="Disordered" evidence="1">
    <location>
        <begin position="225"/>
        <end position="267"/>
    </location>
</feature>
<dbReference type="EMBL" id="BSYO01000016">
    <property type="protein sequence ID" value="GMH16415.1"/>
    <property type="molecule type" value="Genomic_DNA"/>
</dbReference>
<feature type="compositionally biased region" description="Basic and acidic residues" evidence="1">
    <location>
        <begin position="331"/>
        <end position="340"/>
    </location>
</feature>
<feature type="compositionally biased region" description="Basic and acidic residues" evidence="1">
    <location>
        <begin position="725"/>
        <end position="743"/>
    </location>
</feature>
<comment type="caution">
    <text evidence="2">The sequence shown here is derived from an EMBL/GenBank/DDBJ whole genome shotgun (WGS) entry which is preliminary data.</text>
</comment>
<proteinExistence type="predicted"/>
<dbReference type="Proteomes" id="UP001279734">
    <property type="component" value="Unassembled WGS sequence"/>
</dbReference>
<dbReference type="PANTHER" id="PTHR37241:SF1">
    <property type="entry name" value="NEUROFILAMENT HEAVY PROTEIN"/>
    <property type="match status" value="1"/>
</dbReference>
<evidence type="ECO:0000256" key="1">
    <source>
        <dbReference type="SAM" id="MobiDB-lite"/>
    </source>
</evidence>
<feature type="compositionally biased region" description="Polar residues" evidence="1">
    <location>
        <begin position="569"/>
        <end position="592"/>
    </location>
</feature>
<evidence type="ECO:0000313" key="2">
    <source>
        <dbReference type="EMBL" id="GMH16415.1"/>
    </source>
</evidence>
<feature type="region of interest" description="Disordered" evidence="1">
    <location>
        <begin position="790"/>
        <end position="816"/>
    </location>
</feature>